<reference evidence="5" key="1">
    <citation type="journal article" date="2015" name="Nature">
        <title>Complex archaea that bridge the gap between prokaryotes and eukaryotes.</title>
        <authorList>
            <person name="Spang A."/>
            <person name="Saw J.H."/>
            <person name="Jorgensen S.L."/>
            <person name="Zaremba-Niedzwiedzka K."/>
            <person name="Martijn J."/>
            <person name="Lind A.E."/>
            <person name="van Eijk R."/>
            <person name="Schleper C."/>
            <person name="Guy L."/>
            <person name="Ettema T.J."/>
        </authorList>
    </citation>
    <scope>NUCLEOTIDE SEQUENCE</scope>
</reference>
<dbReference type="EMBL" id="LAZR01020256">
    <property type="protein sequence ID" value="KKL89549.1"/>
    <property type="molecule type" value="Genomic_DNA"/>
</dbReference>
<organism evidence="5">
    <name type="scientific">marine sediment metagenome</name>
    <dbReference type="NCBI Taxonomy" id="412755"/>
    <lineage>
        <taxon>unclassified sequences</taxon>
        <taxon>metagenomes</taxon>
        <taxon>ecological metagenomes</taxon>
    </lineage>
</organism>
<dbReference type="InterPro" id="IPR001155">
    <property type="entry name" value="OxRdtase_FMN_N"/>
</dbReference>
<name>A0A0F9FSP7_9ZZZZ</name>
<dbReference type="GO" id="GO:0016491">
    <property type="term" value="F:oxidoreductase activity"/>
    <property type="evidence" value="ECO:0007669"/>
    <property type="project" value="UniProtKB-KW"/>
</dbReference>
<evidence type="ECO:0000256" key="3">
    <source>
        <dbReference type="SAM" id="MobiDB-lite"/>
    </source>
</evidence>
<sequence length="261" mass="28167">MKLLDPTEIKGLHLLNRFIRSATWEGLADGDGACTPELVDLMVKLVKGGVGLIITGHTYVSSAGQATPWQLGLYKDSLIEGLKEMTEAVHYEGGKIILQLAHGGLMARSKLTGTAPQGPSPEKGQDNDPGRGMTVDEIEETIAAFGQAARRAKAAGFDGVQIHSAHGYLLNQFLSPAFNLREDKYGGSVENRARALLEVYHSIRRTVGRYYPILVKINSEDFVERGLILSDVIRIAALLDSAGVDAIEVSGGTFVSEQNHL</sequence>
<dbReference type="PANTHER" id="PTHR43656">
    <property type="entry name" value="BINDING OXIDOREDUCTASE, PUTATIVE (AFU_ORTHOLOGUE AFUA_2G08260)-RELATED"/>
    <property type="match status" value="1"/>
</dbReference>
<accession>A0A0F9FSP7</accession>
<gene>
    <name evidence="5" type="ORF">LCGC14_1913590</name>
</gene>
<protein>
    <recommendedName>
        <fullName evidence="4">NADH:flavin oxidoreductase/NADH oxidase N-terminal domain-containing protein</fullName>
    </recommendedName>
</protein>
<dbReference type="InterPro" id="IPR013785">
    <property type="entry name" value="Aldolase_TIM"/>
</dbReference>
<proteinExistence type="predicted"/>
<dbReference type="Pfam" id="PF00724">
    <property type="entry name" value="Oxidored_FMN"/>
    <property type="match status" value="1"/>
</dbReference>
<keyword evidence="2" id="KW-0560">Oxidoreductase</keyword>
<dbReference type="Gene3D" id="3.20.20.70">
    <property type="entry name" value="Aldolase class I"/>
    <property type="match status" value="1"/>
</dbReference>
<dbReference type="AlphaFoldDB" id="A0A0F9FSP7"/>
<evidence type="ECO:0000313" key="5">
    <source>
        <dbReference type="EMBL" id="KKL89549.1"/>
    </source>
</evidence>
<dbReference type="PANTHER" id="PTHR43656:SF2">
    <property type="entry name" value="BINDING OXIDOREDUCTASE, PUTATIVE (AFU_ORTHOLOGUE AFUA_2G08260)-RELATED"/>
    <property type="match status" value="1"/>
</dbReference>
<evidence type="ECO:0000256" key="2">
    <source>
        <dbReference type="ARBA" id="ARBA00023002"/>
    </source>
</evidence>
<dbReference type="InterPro" id="IPR051799">
    <property type="entry name" value="NADH_flavin_oxidoreductase"/>
</dbReference>
<dbReference type="SUPFAM" id="SSF51395">
    <property type="entry name" value="FMN-linked oxidoreductases"/>
    <property type="match status" value="1"/>
</dbReference>
<feature type="region of interest" description="Disordered" evidence="3">
    <location>
        <begin position="110"/>
        <end position="133"/>
    </location>
</feature>
<dbReference type="CDD" id="cd02803">
    <property type="entry name" value="OYE_like_FMN_family"/>
    <property type="match status" value="1"/>
</dbReference>
<evidence type="ECO:0000256" key="1">
    <source>
        <dbReference type="ARBA" id="ARBA00022630"/>
    </source>
</evidence>
<comment type="caution">
    <text evidence="5">The sequence shown here is derived from an EMBL/GenBank/DDBJ whole genome shotgun (WGS) entry which is preliminary data.</text>
</comment>
<evidence type="ECO:0000259" key="4">
    <source>
        <dbReference type="Pfam" id="PF00724"/>
    </source>
</evidence>
<dbReference type="GO" id="GO:0010181">
    <property type="term" value="F:FMN binding"/>
    <property type="evidence" value="ECO:0007669"/>
    <property type="project" value="InterPro"/>
</dbReference>
<keyword evidence="1" id="KW-0285">Flavoprotein</keyword>
<feature type="domain" description="NADH:flavin oxidoreductase/NADH oxidase N-terminal" evidence="4">
    <location>
        <begin position="2"/>
        <end position="255"/>
    </location>
</feature>